<dbReference type="CDD" id="cd16917">
    <property type="entry name" value="HATPase_UhpB-NarQ-NarX-like"/>
    <property type="match status" value="1"/>
</dbReference>
<evidence type="ECO:0000256" key="3">
    <source>
        <dbReference type="ARBA" id="ARBA00023012"/>
    </source>
</evidence>
<dbReference type="SMART" id="SM00387">
    <property type="entry name" value="HATPase_c"/>
    <property type="match status" value="1"/>
</dbReference>
<feature type="transmembrane region" description="Helical" evidence="4">
    <location>
        <begin position="181"/>
        <end position="202"/>
    </location>
</feature>
<name>A0ABU2C4I9_9BURK</name>
<proteinExistence type="predicted"/>
<dbReference type="InterPro" id="IPR050482">
    <property type="entry name" value="Sensor_HK_TwoCompSys"/>
</dbReference>
<dbReference type="InterPro" id="IPR003594">
    <property type="entry name" value="HATPase_dom"/>
</dbReference>
<dbReference type="SUPFAM" id="SSF55874">
    <property type="entry name" value="ATPase domain of HSP90 chaperone/DNA topoisomerase II/histidine kinase"/>
    <property type="match status" value="1"/>
</dbReference>
<accession>A0ABU2C4I9</accession>
<dbReference type="CDD" id="cd19410">
    <property type="entry name" value="HK9-like_sensor"/>
    <property type="match status" value="1"/>
</dbReference>
<dbReference type="PROSITE" id="PS50109">
    <property type="entry name" value="HIS_KIN"/>
    <property type="match status" value="1"/>
</dbReference>
<dbReference type="RefSeq" id="WP_310371066.1">
    <property type="nucleotide sequence ID" value="NZ_JAVDXT010000001.1"/>
</dbReference>
<dbReference type="EMBL" id="JAVDXT010000001">
    <property type="protein sequence ID" value="MDR7376252.1"/>
    <property type="molecule type" value="Genomic_DNA"/>
</dbReference>
<keyword evidence="4" id="KW-1133">Transmembrane helix</keyword>
<evidence type="ECO:0000313" key="6">
    <source>
        <dbReference type="EMBL" id="MDR7376252.1"/>
    </source>
</evidence>
<dbReference type="Pfam" id="PF02518">
    <property type="entry name" value="HATPase_c"/>
    <property type="match status" value="1"/>
</dbReference>
<dbReference type="InterPro" id="IPR036890">
    <property type="entry name" value="HATPase_C_sf"/>
</dbReference>
<protein>
    <submittedName>
        <fullName evidence="6">Signal transduction histidine kinase</fullName>
    </submittedName>
</protein>
<keyword evidence="1" id="KW-0808">Transferase</keyword>
<keyword evidence="7" id="KW-1185">Reference proteome</keyword>
<dbReference type="PANTHER" id="PTHR24421">
    <property type="entry name" value="NITRATE/NITRITE SENSOR PROTEIN NARX-RELATED"/>
    <property type="match status" value="1"/>
</dbReference>
<reference evidence="6 7" key="1">
    <citation type="submission" date="2023-07" db="EMBL/GenBank/DDBJ databases">
        <title>Sorghum-associated microbial communities from plants grown in Nebraska, USA.</title>
        <authorList>
            <person name="Schachtman D."/>
        </authorList>
    </citation>
    <scope>NUCLEOTIDE SEQUENCE [LARGE SCALE GENOMIC DNA]</scope>
    <source>
        <strain evidence="6 7">BE313</strain>
    </source>
</reference>
<dbReference type="InterPro" id="IPR005467">
    <property type="entry name" value="His_kinase_dom"/>
</dbReference>
<sequence length="457" mass="50695">MNFINVVKRNRIVFVLACTAALSIVLISEGSYLQSVAILDKLGSVGEARTTIQSLTKNILDAETGQRGYLVTNRKEYREPYDTALQKIGESLQFLDVYYRGQRLPNDVLGKLHSVTDTRLSELALTIKMHDEGKDDAVKDIVMSDIGKEQMDTIRKLTEELLEYETQNVTKGRSEIYGMLMFNRGGVAALTALSLLALFMYFRQIFLFREQQLEIQRMVQVERDRLEVEVVQRTAQLTELTHHLQTAREDERHRLARNLHDDLGALLTSAKLDAARIRSRLGGTAPEALELLTHLVGTLNSGIALGRRIIEDLRPSALSNLGLVSTLEILAREFADQSTVQVHCSLEPVELKTTAELMVYRLVQEAITNITKYAKAQNVWVTLGTRDGQVEVSVRDDGVGFDTSTKPQSAYGLVGMRFRVEAEGGVLTIVSGPGRGTLIQARLPISVATPPAAEASA</sequence>
<evidence type="ECO:0000256" key="1">
    <source>
        <dbReference type="ARBA" id="ARBA00022679"/>
    </source>
</evidence>
<dbReference type="Proteomes" id="UP001180487">
    <property type="component" value="Unassembled WGS sequence"/>
</dbReference>
<dbReference type="GO" id="GO:0016301">
    <property type="term" value="F:kinase activity"/>
    <property type="evidence" value="ECO:0007669"/>
    <property type="project" value="UniProtKB-KW"/>
</dbReference>
<evidence type="ECO:0000259" key="5">
    <source>
        <dbReference type="PROSITE" id="PS50109"/>
    </source>
</evidence>
<keyword evidence="2 6" id="KW-0418">Kinase</keyword>
<keyword evidence="4" id="KW-0472">Membrane</keyword>
<dbReference type="Gene3D" id="1.20.5.1930">
    <property type="match status" value="1"/>
</dbReference>
<evidence type="ECO:0000256" key="4">
    <source>
        <dbReference type="SAM" id="Phobius"/>
    </source>
</evidence>
<keyword evidence="4" id="KW-0812">Transmembrane</keyword>
<dbReference type="Pfam" id="PF05227">
    <property type="entry name" value="CHASE3"/>
    <property type="match status" value="1"/>
</dbReference>
<comment type="caution">
    <text evidence="6">The sequence shown here is derived from an EMBL/GenBank/DDBJ whole genome shotgun (WGS) entry which is preliminary data.</text>
</comment>
<organism evidence="6 7">
    <name type="scientific">Rhodoferax ferrireducens</name>
    <dbReference type="NCBI Taxonomy" id="192843"/>
    <lineage>
        <taxon>Bacteria</taxon>
        <taxon>Pseudomonadati</taxon>
        <taxon>Pseudomonadota</taxon>
        <taxon>Betaproteobacteria</taxon>
        <taxon>Burkholderiales</taxon>
        <taxon>Comamonadaceae</taxon>
        <taxon>Rhodoferax</taxon>
    </lineage>
</organism>
<dbReference type="Pfam" id="PF07730">
    <property type="entry name" value="HisKA_3"/>
    <property type="match status" value="1"/>
</dbReference>
<dbReference type="InterPro" id="IPR007891">
    <property type="entry name" value="CHASE3"/>
</dbReference>
<gene>
    <name evidence="6" type="ORF">J2X19_000910</name>
</gene>
<keyword evidence="3" id="KW-0902">Two-component regulatory system</keyword>
<feature type="domain" description="Histidine kinase" evidence="5">
    <location>
        <begin position="254"/>
        <end position="447"/>
    </location>
</feature>
<evidence type="ECO:0000313" key="7">
    <source>
        <dbReference type="Proteomes" id="UP001180487"/>
    </source>
</evidence>
<dbReference type="Gene3D" id="3.30.565.10">
    <property type="entry name" value="Histidine kinase-like ATPase, C-terminal domain"/>
    <property type="match status" value="1"/>
</dbReference>
<evidence type="ECO:0000256" key="2">
    <source>
        <dbReference type="ARBA" id="ARBA00022777"/>
    </source>
</evidence>
<dbReference type="InterPro" id="IPR011712">
    <property type="entry name" value="Sig_transdc_His_kin_sub3_dim/P"/>
</dbReference>